<accession>A0ABS0L0M7</accession>
<dbReference type="RefSeq" id="WP_196954693.1">
    <property type="nucleotide sequence ID" value="NZ_JADWYK010000004.1"/>
</dbReference>
<evidence type="ECO:0000313" key="2">
    <source>
        <dbReference type="EMBL" id="MBG8553673.1"/>
    </source>
</evidence>
<comment type="caution">
    <text evidence="2">The sequence shown here is derived from an EMBL/GenBank/DDBJ whole genome shotgun (WGS) entry which is preliminary data.</text>
</comment>
<name>A0ABS0L0M7_9BACT</name>
<organism evidence="2 3">
    <name type="scientific">Hymenobacter guriensis</name>
    <dbReference type="NCBI Taxonomy" id="2793065"/>
    <lineage>
        <taxon>Bacteria</taxon>
        <taxon>Pseudomonadati</taxon>
        <taxon>Bacteroidota</taxon>
        <taxon>Cytophagia</taxon>
        <taxon>Cytophagales</taxon>
        <taxon>Hymenobacteraceae</taxon>
        <taxon>Hymenobacter</taxon>
    </lineage>
</organism>
<dbReference type="InterPro" id="IPR019619">
    <property type="entry name" value="DUF2490"/>
</dbReference>
<feature type="signal peptide" evidence="1">
    <location>
        <begin position="1"/>
        <end position="23"/>
    </location>
</feature>
<gene>
    <name evidence="2" type="ORF">I5L79_08950</name>
</gene>
<evidence type="ECO:0000256" key="1">
    <source>
        <dbReference type="SAM" id="SignalP"/>
    </source>
</evidence>
<dbReference type="Proteomes" id="UP000601099">
    <property type="component" value="Unassembled WGS sequence"/>
</dbReference>
<dbReference type="EMBL" id="JADWYK010000004">
    <property type="protein sequence ID" value="MBG8553673.1"/>
    <property type="molecule type" value="Genomic_DNA"/>
</dbReference>
<keyword evidence="1" id="KW-0732">Signal</keyword>
<keyword evidence="3" id="KW-1185">Reference proteome</keyword>
<reference evidence="2 3" key="1">
    <citation type="submission" date="2020-11" db="EMBL/GenBank/DDBJ databases">
        <title>Hymenobacter sp.</title>
        <authorList>
            <person name="Kim M.K."/>
        </authorList>
    </citation>
    <scope>NUCLEOTIDE SEQUENCE [LARGE SCALE GENOMIC DNA]</scope>
    <source>
        <strain evidence="2 3">BT594</strain>
    </source>
</reference>
<dbReference type="Pfam" id="PF10677">
    <property type="entry name" value="DUF2490"/>
    <property type="match status" value="1"/>
</dbReference>
<evidence type="ECO:0000313" key="3">
    <source>
        <dbReference type="Proteomes" id="UP000601099"/>
    </source>
</evidence>
<sequence length="260" mass="29315">MNKAACAVGLLGALLGGISQARAQTPGTWGTWFIGTVQLPGTPENKWGGYAEVQARTNGLFSQYFYNELKGGLSYDLDKNFTVMLAGGRYATYKPREVGEGPLNTEARLWLQITLNQYMERLRVEHRYRLEQRWFNYSGDSTGTRNRLRYRLNTFLPLNKSAIGPGTVFLSVYDEIFLNPKGPVFERNRVYAGAGYQFNKHLTAQAGWVHQANYNLPAYKQGQFIPQNTSAKNNVVLAFTYRLGRRAATTAPEHLPSQQD</sequence>
<feature type="chain" id="PRO_5047446422" evidence="1">
    <location>
        <begin position="24"/>
        <end position="260"/>
    </location>
</feature>
<proteinExistence type="predicted"/>
<protein>
    <submittedName>
        <fullName evidence="2">DUF2490 domain-containing protein</fullName>
    </submittedName>
</protein>